<proteinExistence type="predicted"/>
<dbReference type="STRING" id="490622.A0A395N986"/>
<protein>
    <submittedName>
        <fullName evidence="2">Uncharacterized protein</fullName>
    </submittedName>
</protein>
<evidence type="ECO:0000256" key="1">
    <source>
        <dbReference type="SAM" id="MobiDB-lite"/>
    </source>
</evidence>
<evidence type="ECO:0000313" key="2">
    <source>
        <dbReference type="EMBL" id="RFU72680.1"/>
    </source>
</evidence>
<evidence type="ECO:0000313" key="3">
    <source>
        <dbReference type="Proteomes" id="UP000266272"/>
    </source>
</evidence>
<accession>A0A395N986</accession>
<name>A0A395N986_TRIAR</name>
<reference evidence="2 3" key="1">
    <citation type="journal article" date="2018" name="PLoS Pathog.">
        <title>Evolution of structural diversity of trichothecenes, a family of toxins produced by plant pathogenic and entomopathogenic fungi.</title>
        <authorList>
            <person name="Proctor R.H."/>
            <person name="McCormick S.P."/>
            <person name="Kim H.S."/>
            <person name="Cardoza R.E."/>
            <person name="Stanley A.M."/>
            <person name="Lindo L."/>
            <person name="Kelly A."/>
            <person name="Brown D.W."/>
            <person name="Lee T."/>
            <person name="Vaughan M.M."/>
            <person name="Alexander N.J."/>
            <person name="Busman M."/>
            <person name="Gutierrez S."/>
        </authorList>
    </citation>
    <scope>NUCLEOTIDE SEQUENCE [LARGE SCALE GENOMIC DNA]</scope>
    <source>
        <strain evidence="2 3">IBT 40837</strain>
    </source>
</reference>
<keyword evidence="3" id="KW-1185">Reference proteome</keyword>
<gene>
    <name evidence="2" type="ORF">TARUN_9579</name>
</gene>
<comment type="caution">
    <text evidence="2">The sequence shown here is derived from an EMBL/GenBank/DDBJ whole genome shotgun (WGS) entry which is preliminary data.</text>
</comment>
<organism evidence="2 3">
    <name type="scientific">Trichoderma arundinaceum</name>
    <dbReference type="NCBI Taxonomy" id="490622"/>
    <lineage>
        <taxon>Eukaryota</taxon>
        <taxon>Fungi</taxon>
        <taxon>Dikarya</taxon>
        <taxon>Ascomycota</taxon>
        <taxon>Pezizomycotina</taxon>
        <taxon>Sordariomycetes</taxon>
        <taxon>Hypocreomycetidae</taxon>
        <taxon>Hypocreales</taxon>
        <taxon>Hypocreaceae</taxon>
        <taxon>Trichoderma</taxon>
    </lineage>
</organism>
<feature type="region of interest" description="Disordered" evidence="1">
    <location>
        <begin position="1"/>
        <end position="27"/>
    </location>
</feature>
<dbReference type="Proteomes" id="UP000266272">
    <property type="component" value="Unassembled WGS sequence"/>
</dbReference>
<sequence length="388" mass="43616">MTPTPTAILPDSAQEHASPAHEQSGAATRVAPLVTGAWIERSNADILQVDDDEDDCEGGDEYSNADLGNPLCVPCIWFLRVEHWVIHHMPFIPHPTIRSSIVQQYIHCVRKWLRQWIDCGHCPIIHRALFAGTGMPPCLQDAYATLAVYSLKNERNEDAVMQHVEDKNNALLEEHAMDADSLADPFPSTSTLSTAQHLARVLALVIYQFIRLFDGHIRQRALAEKQIHVLKCWTAQLWNSISLDVTVQNTFGSDYLAIKDRTNATVKLWHSWILVENVRRIWMVSTYTEKIYLMNRDGVTDCGGAIDFTARRGVWDAASAEVWVRMLGRKEPPSVAPYQAKGVLESTTANEIDIFGLVTMTLLLDTDKLDSWLAKSTDVRLEDALMAD</sequence>
<dbReference type="OrthoDB" id="5355161at2759"/>
<dbReference type="AlphaFoldDB" id="A0A395N986"/>
<dbReference type="EMBL" id="PXOA01000804">
    <property type="protein sequence ID" value="RFU72680.1"/>
    <property type="molecule type" value="Genomic_DNA"/>
</dbReference>